<feature type="coiled-coil region" evidence="7">
    <location>
        <begin position="447"/>
        <end position="475"/>
    </location>
</feature>
<evidence type="ECO:0000259" key="10">
    <source>
        <dbReference type="PROSITE" id="PS51041"/>
    </source>
</evidence>
<dbReference type="Pfam" id="PF00386">
    <property type="entry name" value="C1q"/>
    <property type="match status" value="1"/>
</dbReference>
<dbReference type="InterPro" id="IPR001073">
    <property type="entry name" value="C1q_dom"/>
</dbReference>
<dbReference type="InterPro" id="IPR008983">
    <property type="entry name" value="Tumour_necrosis_fac-like_dom"/>
</dbReference>
<feature type="region of interest" description="Disordered" evidence="8">
    <location>
        <begin position="151"/>
        <end position="171"/>
    </location>
</feature>
<evidence type="ECO:0000256" key="1">
    <source>
        <dbReference type="ARBA" id="ARBA00004498"/>
    </source>
</evidence>
<evidence type="ECO:0000256" key="3">
    <source>
        <dbReference type="ARBA" id="ARBA00022530"/>
    </source>
</evidence>
<dbReference type="Proteomes" id="UP001044222">
    <property type="component" value="Unassembled WGS sequence"/>
</dbReference>
<evidence type="ECO:0000313" key="11">
    <source>
        <dbReference type="EMBL" id="KAG5850275.1"/>
    </source>
</evidence>
<dbReference type="PANTHER" id="PTHR15427">
    <property type="entry name" value="EMILIN ELASTIN MICROFIBRIL INTERFACE-LOCATED PROTEIN ELASTIN MICROFIBRIL INTERFACER"/>
    <property type="match status" value="1"/>
</dbReference>
<keyword evidence="3" id="KW-0272">Extracellular matrix</keyword>
<dbReference type="InterPro" id="IPR050392">
    <property type="entry name" value="Collagen/C1q_domain"/>
</dbReference>
<dbReference type="SUPFAM" id="SSF49842">
    <property type="entry name" value="TNF-like"/>
    <property type="match status" value="1"/>
</dbReference>
<organism evidence="11 12">
    <name type="scientific">Anguilla anguilla</name>
    <name type="common">European freshwater eel</name>
    <name type="synonym">Muraena anguilla</name>
    <dbReference type="NCBI Taxonomy" id="7936"/>
    <lineage>
        <taxon>Eukaryota</taxon>
        <taxon>Metazoa</taxon>
        <taxon>Chordata</taxon>
        <taxon>Craniata</taxon>
        <taxon>Vertebrata</taxon>
        <taxon>Euteleostomi</taxon>
        <taxon>Actinopterygii</taxon>
        <taxon>Neopterygii</taxon>
        <taxon>Teleostei</taxon>
        <taxon>Anguilliformes</taxon>
        <taxon>Anguillidae</taxon>
        <taxon>Anguilla</taxon>
    </lineage>
</organism>
<reference evidence="11" key="1">
    <citation type="submission" date="2021-01" db="EMBL/GenBank/DDBJ databases">
        <title>A chromosome-scale assembly of European eel, Anguilla anguilla.</title>
        <authorList>
            <person name="Henkel C."/>
            <person name="Jong-Raadsen S.A."/>
            <person name="Dufour S."/>
            <person name="Weltzien F.-A."/>
            <person name="Palstra A.P."/>
            <person name="Pelster B."/>
            <person name="Spaink H.P."/>
            <person name="Van Den Thillart G.E."/>
            <person name="Jansen H."/>
            <person name="Zahm M."/>
            <person name="Klopp C."/>
            <person name="Cedric C."/>
            <person name="Louis A."/>
            <person name="Berthelot C."/>
            <person name="Parey E."/>
            <person name="Roest Crollius H."/>
            <person name="Montfort J."/>
            <person name="Robinson-Rechavi M."/>
            <person name="Bucao C."/>
            <person name="Bouchez O."/>
            <person name="Gislard M."/>
            <person name="Lluch J."/>
            <person name="Milhes M."/>
            <person name="Lampietro C."/>
            <person name="Lopez Roques C."/>
            <person name="Donnadieu C."/>
            <person name="Braasch I."/>
            <person name="Desvignes T."/>
            <person name="Postlethwait J."/>
            <person name="Bobe J."/>
            <person name="Guiguen Y."/>
            <person name="Dirks R."/>
        </authorList>
    </citation>
    <scope>NUCLEOTIDE SEQUENCE</scope>
    <source>
        <strain evidence="11">Tag_6206</strain>
        <tissue evidence="11">Liver</tissue>
    </source>
</reference>
<dbReference type="PROSITE" id="PS50871">
    <property type="entry name" value="C1Q"/>
    <property type="match status" value="1"/>
</dbReference>
<gene>
    <name evidence="11" type="ORF">ANANG_G00080490</name>
</gene>
<comment type="subcellular location">
    <subcellularLocation>
        <location evidence="1">Secreted</location>
        <location evidence="1">Extracellular space</location>
        <location evidence="1">Extracellular matrix</location>
    </subcellularLocation>
</comment>
<keyword evidence="4" id="KW-0732">Signal</keyword>
<dbReference type="PANTHER" id="PTHR15427:SF5">
    <property type="entry name" value="EMILIN-2"/>
    <property type="match status" value="1"/>
</dbReference>
<accession>A0A9D3S0N1</accession>
<keyword evidence="6" id="KW-1015">Disulfide bond</keyword>
<evidence type="ECO:0000256" key="2">
    <source>
        <dbReference type="ARBA" id="ARBA00022525"/>
    </source>
</evidence>
<feature type="region of interest" description="Disordered" evidence="8">
    <location>
        <begin position="986"/>
        <end position="1078"/>
    </location>
</feature>
<evidence type="ECO:0000256" key="4">
    <source>
        <dbReference type="ARBA" id="ARBA00022729"/>
    </source>
</evidence>
<protein>
    <recommendedName>
        <fullName evidence="13">EMI domain-containing protein</fullName>
    </recommendedName>
</protein>
<dbReference type="Gene3D" id="2.60.120.40">
    <property type="match status" value="1"/>
</dbReference>
<feature type="domain" description="C1q" evidence="9">
    <location>
        <begin position="909"/>
        <end position="967"/>
    </location>
</feature>
<dbReference type="Pfam" id="PF07546">
    <property type="entry name" value="EMI"/>
    <property type="match status" value="1"/>
</dbReference>
<dbReference type="InterPro" id="IPR011489">
    <property type="entry name" value="EMI_domain"/>
</dbReference>
<dbReference type="PROSITE" id="PS51041">
    <property type="entry name" value="EMI"/>
    <property type="match status" value="1"/>
</dbReference>
<feature type="compositionally biased region" description="Basic residues" evidence="8">
    <location>
        <begin position="1027"/>
        <end position="1051"/>
    </location>
</feature>
<feature type="domain" description="EMI" evidence="10">
    <location>
        <begin position="48"/>
        <end position="125"/>
    </location>
</feature>
<evidence type="ECO:0000313" key="12">
    <source>
        <dbReference type="Proteomes" id="UP001044222"/>
    </source>
</evidence>
<evidence type="ECO:0000256" key="5">
    <source>
        <dbReference type="ARBA" id="ARBA00023054"/>
    </source>
</evidence>
<evidence type="ECO:0000256" key="7">
    <source>
        <dbReference type="SAM" id="Coils"/>
    </source>
</evidence>
<keyword evidence="12" id="KW-1185">Reference proteome</keyword>
<feature type="compositionally biased region" description="Pro residues" evidence="8">
    <location>
        <begin position="1055"/>
        <end position="1068"/>
    </location>
</feature>
<dbReference type="AlphaFoldDB" id="A0A9D3S0N1"/>
<dbReference type="EMBL" id="JAFIRN010000004">
    <property type="protein sequence ID" value="KAG5850275.1"/>
    <property type="molecule type" value="Genomic_DNA"/>
</dbReference>
<feature type="region of interest" description="Disordered" evidence="8">
    <location>
        <begin position="770"/>
        <end position="845"/>
    </location>
</feature>
<feature type="compositionally biased region" description="Low complexity" evidence="8">
    <location>
        <begin position="1006"/>
        <end position="1024"/>
    </location>
</feature>
<keyword evidence="5 7" id="KW-0175">Coiled coil</keyword>
<keyword evidence="2" id="KW-0964">Secreted</keyword>
<evidence type="ECO:0000259" key="9">
    <source>
        <dbReference type="PROSITE" id="PS50871"/>
    </source>
</evidence>
<sequence length="1078" mass="118182">MKCILADSKLEFTVLSLLLTFSLIYGTPSKYSLFQGSAYSGAAPRPRNKNWCAYVVHKNVTCAVLASTESSVESELAPCPVHLPDCAQQLMYRTRFRPTYKIGYKVVTELEWRCCPAFQGPNCRDLKDAPPKPTLMLRPPTHPLAGVGHTQQTQIPESGESGLRGQQLQDGEKVRHLEEEVQRLSQTVLDLQAAMTGMNENLRVNIQEDTSKMLVTLLNNMRPPNSALTGATESIRLQEHGLGQDPRVLEEVMARLSDVTDTLKSKSDILEELQSTVSGHDGQLRLLLEAAQSPQATAPAPQPLTALQTYFDGKIADLRHELMEGIEIKMADLKNTCEYQIASMQEQCEGHDSSYLSLAELLDSKEADLRKEIQDLKLNVDGEDSALRKEVGRISEAHQALNARLDSELGHLSTLQTEDVFSQRFKDLEARVNATVKNCEENSIYMEDKMNQQIADKVKQLRNQMEEKLITVEEQFTTMLVEINNCSTSGVDSLAVDTLQSEVNSNMRFIQDLEKKVNALGEACSKDCSSNKKTIENILQDVKICRSDLDVMNSDVGGNSDKIRELEDLLQGRLQSEQQNSKDFADLQGVVISLKDNVGGLGFTVASLAESLSIYSQDLQYVNSTCGQTGVDCQQEAKEMRELLDSRLIGAALDVSQVEELKRGLVQLSGQVSAELSQCKETTEGVKKEVSSVDGRVANVENACSKLDTMSDSLLRIKEGLNKHVTSLWTCINHINATMRVHSVDIGGLKGSVQEFHTQLSDIAQDFQDLATSSPTKPGANVRQGNPKPPTETRIHIPVIIPQRTPPVTTRPRQPTTRRQTSGPHPPNGPQKPVIEAGEAGPPGTMRRTLLKLPQSDGAMPTFTGYAGAPGYPPQSPLPINPKINPVAHTPKKPVSHKTVVARGAGDHRPGEPFSFSAGITVMPFSGETGVIRFNKVLVNDGGHYDPHTGVFTAPADGRYLVSAVLTAQRGGGCRRCCPCPTAACRGWTPGDTGRRPASGSPAPPGQLQLRRLRLPQPRAQPEARGPRRPGPHRRQAGRVRVQRRPLHLQRRLPLLPPAAHSPPPLSPHKPTVIAKSE</sequence>
<evidence type="ECO:0000256" key="8">
    <source>
        <dbReference type="SAM" id="MobiDB-lite"/>
    </source>
</evidence>
<name>A0A9D3S0N1_ANGAN</name>
<comment type="caution">
    <text evidence="11">The sequence shown here is derived from an EMBL/GenBank/DDBJ whole genome shotgun (WGS) entry which is preliminary data.</text>
</comment>
<evidence type="ECO:0000256" key="6">
    <source>
        <dbReference type="ARBA" id="ARBA00023157"/>
    </source>
</evidence>
<feature type="compositionally biased region" description="Low complexity" evidence="8">
    <location>
        <begin position="797"/>
        <end position="821"/>
    </location>
</feature>
<evidence type="ECO:0008006" key="13">
    <source>
        <dbReference type="Google" id="ProtNLM"/>
    </source>
</evidence>
<proteinExistence type="predicted"/>